<dbReference type="SMART" id="SM00052">
    <property type="entry name" value="EAL"/>
    <property type="match status" value="1"/>
</dbReference>
<evidence type="ECO:0000259" key="5">
    <source>
        <dbReference type="PROSITE" id="PS50887"/>
    </source>
</evidence>
<dbReference type="Pfam" id="PF00563">
    <property type="entry name" value="EAL"/>
    <property type="match status" value="1"/>
</dbReference>
<keyword evidence="3" id="KW-0804">Transcription</keyword>
<dbReference type="SUPFAM" id="SSF55073">
    <property type="entry name" value="Nucleotide cyclase"/>
    <property type="match status" value="1"/>
</dbReference>
<dbReference type="InterPro" id="IPR043128">
    <property type="entry name" value="Rev_trsase/Diguanyl_cyclase"/>
</dbReference>
<name>A0A919N1R9_9ACTN</name>
<comment type="caution">
    <text evidence="6">The sequence shown here is derived from an EMBL/GenBank/DDBJ whole genome shotgun (WGS) entry which is preliminary data.</text>
</comment>
<dbReference type="InterPro" id="IPR029787">
    <property type="entry name" value="Nucleotide_cyclase"/>
</dbReference>
<dbReference type="Gene3D" id="3.30.70.270">
    <property type="match status" value="1"/>
</dbReference>
<dbReference type="InterPro" id="IPR035919">
    <property type="entry name" value="EAL_sf"/>
</dbReference>
<evidence type="ECO:0000256" key="2">
    <source>
        <dbReference type="ARBA" id="ARBA00023125"/>
    </source>
</evidence>
<dbReference type="InterPro" id="IPR028082">
    <property type="entry name" value="Peripla_BP_I"/>
</dbReference>
<reference evidence="6" key="1">
    <citation type="submission" date="2021-01" db="EMBL/GenBank/DDBJ databases">
        <title>Whole genome shotgun sequence of Actinoplanes rishiriensis NBRC 108556.</title>
        <authorList>
            <person name="Komaki H."/>
            <person name="Tamura T."/>
        </authorList>
    </citation>
    <scope>NUCLEOTIDE SEQUENCE</scope>
    <source>
        <strain evidence="6">NBRC 108556</strain>
    </source>
</reference>
<evidence type="ECO:0000256" key="3">
    <source>
        <dbReference type="ARBA" id="ARBA00023163"/>
    </source>
</evidence>
<accession>A0A919N1R9</accession>
<sequence length="960" mass="104081">MSRAFTLGVLSPFIGGWYFGGLLSGVTRVAAAHGAAMIAVHTLDAGTDQVEVVDPEPTGNHIALDHADGLVVIINAVPAAYLAAVRASGKPVVTISHEYDGMGCQLVQPDNSTGVQQAVEHLIGHGHRRIAFAGYLGAEDIQLRYDAYRETLLTHGIEPDPGLLYHAVDNMEEGGEAAARQMVAAGLPSTAVILGTDANAIGLIRVLKAAGYSVPDDQAVIGFDDLQAASYSEPRLSSVKQPVDALGAAAAEMLLERLTTGTSTEERRYVPTELVVRESCGCVGGTTDIRLPPDLITRLTRPMGPADVRRLIDEFDTRRPEALLGVAHQVRKVARTALAGLPADSPIRQDTVTNVGEVILSLMEAQGRAQYADSTYLQRSVSMQYEVSMGLLRGYEEDPRQLGWLGRTHVWAGCLGLWQNRGEPVGPDSPLELVGAFCRDDGTPGDHQSPIAGLTGSTVPVTSFPPAELLELAHEHPERALFVAPVKVDDSDWGLLAVVDGVENRVSTGREPLNQWAALLTVALEHQAVLGALRAQEDQLRVAALYDHLTGLPNRTLFLQRLGEAIDRGRRFGVLFLDLDGFKLVNDSLGHAAGDRLLVQVAGRISAQLRDTETAARFGGDEFLILVDEVENPHDLSLIADRLQASLSRPYRLEGHDEVVVVGASIGITAGTNRYQNAEDVLRDADIAMYTAKSRQKGSQAIFNVAMHTRAVDRLRIETELRAALERQEFGLVYQPIADLRTGRTRSYEALLRWQHPTRGWLTPDRFLPVAEEADLIQPIGLWVLAESCRQLATWQRPAHLAINLSDREFWSPGMVDTIAARLSAHNLPPGSLAIEITEGVIMRNAGEARTILRRLHALGCELHIDDFGTGYSSLEALLQLPIDALKIDKSFVAGLGQDARSEELVNTIVRLGRNLNLDLIAEGVETEEQRRLLLELGCAYGQGYLIAEPAAAEFHPAAA</sequence>
<dbReference type="CDD" id="cd01948">
    <property type="entry name" value="EAL"/>
    <property type="match status" value="1"/>
</dbReference>
<dbReference type="PROSITE" id="PS50883">
    <property type="entry name" value="EAL"/>
    <property type="match status" value="1"/>
</dbReference>
<dbReference type="EMBL" id="BOMV01000057">
    <property type="protein sequence ID" value="GIE97642.1"/>
    <property type="molecule type" value="Genomic_DNA"/>
</dbReference>
<dbReference type="Proteomes" id="UP000636960">
    <property type="component" value="Unassembled WGS sequence"/>
</dbReference>
<dbReference type="SUPFAM" id="SSF141868">
    <property type="entry name" value="EAL domain-like"/>
    <property type="match status" value="1"/>
</dbReference>
<dbReference type="GO" id="GO:0003677">
    <property type="term" value="F:DNA binding"/>
    <property type="evidence" value="ECO:0007669"/>
    <property type="project" value="UniProtKB-KW"/>
</dbReference>
<dbReference type="InterPro" id="IPR001633">
    <property type="entry name" value="EAL_dom"/>
</dbReference>
<keyword evidence="1" id="KW-0805">Transcription regulation</keyword>
<dbReference type="SMART" id="SM00267">
    <property type="entry name" value="GGDEF"/>
    <property type="match status" value="1"/>
</dbReference>
<evidence type="ECO:0000313" key="6">
    <source>
        <dbReference type="EMBL" id="GIE97642.1"/>
    </source>
</evidence>
<dbReference type="InterPro" id="IPR000160">
    <property type="entry name" value="GGDEF_dom"/>
</dbReference>
<dbReference type="Gene3D" id="3.40.50.2300">
    <property type="match status" value="2"/>
</dbReference>
<dbReference type="PANTHER" id="PTHR44757:SF2">
    <property type="entry name" value="BIOFILM ARCHITECTURE MAINTENANCE PROTEIN MBAA"/>
    <property type="match status" value="1"/>
</dbReference>
<dbReference type="InterPro" id="IPR046335">
    <property type="entry name" value="LacI/GalR-like_sensor"/>
</dbReference>
<gene>
    <name evidence="6" type="ORF">Ari01nite_51070</name>
</gene>
<dbReference type="AlphaFoldDB" id="A0A919N1R9"/>
<dbReference type="CDD" id="cd06267">
    <property type="entry name" value="PBP1_LacI_sugar_binding-like"/>
    <property type="match status" value="1"/>
</dbReference>
<dbReference type="SUPFAM" id="SSF53822">
    <property type="entry name" value="Periplasmic binding protein-like I"/>
    <property type="match status" value="1"/>
</dbReference>
<dbReference type="Pfam" id="PF00990">
    <property type="entry name" value="GGDEF"/>
    <property type="match status" value="1"/>
</dbReference>
<feature type="domain" description="EAL" evidence="4">
    <location>
        <begin position="714"/>
        <end position="960"/>
    </location>
</feature>
<dbReference type="PROSITE" id="PS50887">
    <property type="entry name" value="GGDEF"/>
    <property type="match status" value="1"/>
</dbReference>
<evidence type="ECO:0000313" key="7">
    <source>
        <dbReference type="Proteomes" id="UP000636960"/>
    </source>
</evidence>
<dbReference type="Gene3D" id="3.20.20.450">
    <property type="entry name" value="EAL domain"/>
    <property type="match status" value="1"/>
</dbReference>
<dbReference type="RefSeq" id="WP_203784684.1">
    <property type="nucleotide sequence ID" value="NZ_BOMV01000057.1"/>
</dbReference>
<dbReference type="Pfam" id="PF13377">
    <property type="entry name" value="Peripla_BP_3"/>
    <property type="match status" value="1"/>
</dbReference>
<keyword evidence="2" id="KW-0238">DNA-binding</keyword>
<organism evidence="6 7">
    <name type="scientific">Paractinoplanes rishiriensis</name>
    <dbReference type="NCBI Taxonomy" id="1050105"/>
    <lineage>
        <taxon>Bacteria</taxon>
        <taxon>Bacillati</taxon>
        <taxon>Actinomycetota</taxon>
        <taxon>Actinomycetes</taxon>
        <taxon>Micromonosporales</taxon>
        <taxon>Micromonosporaceae</taxon>
        <taxon>Paractinoplanes</taxon>
    </lineage>
</organism>
<dbReference type="InterPro" id="IPR052155">
    <property type="entry name" value="Biofilm_reg_signaling"/>
</dbReference>
<dbReference type="PANTHER" id="PTHR44757">
    <property type="entry name" value="DIGUANYLATE CYCLASE DGCP"/>
    <property type="match status" value="1"/>
</dbReference>
<evidence type="ECO:0000259" key="4">
    <source>
        <dbReference type="PROSITE" id="PS50883"/>
    </source>
</evidence>
<proteinExistence type="predicted"/>
<feature type="domain" description="GGDEF" evidence="5">
    <location>
        <begin position="570"/>
        <end position="705"/>
    </location>
</feature>
<protein>
    <submittedName>
        <fullName evidence="6">Uncharacterized protein</fullName>
    </submittedName>
</protein>
<dbReference type="CDD" id="cd01949">
    <property type="entry name" value="GGDEF"/>
    <property type="match status" value="1"/>
</dbReference>
<dbReference type="NCBIfam" id="TIGR00254">
    <property type="entry name" value="GGDEF"/>
    <property type="match status" value="1"/>
</dbReference>
<evidence type="ECO:0000256" key="1">
    <source>
        <dbReference type="ARBA" id="ARBA00023015"/>
    </source>
</evidence>
<keyword evidence="7" id="KW-1185">Reference proteome</keyword>